<dbReference type="InterPro" id="IPR006086">
    <property type="entry name" value="XPG-I_dom"/>
</dbReference>
<dbReference type="Gene3D" id="1.10.443.10">
    <property type="entry name" value="Intergrase catalytic core"/>
    <property type="match status" value="1"/>
</dbReference>
<dbReference type="InterPro" id="IPR029060">
    <property type="entry name" value="PIN-like_dom_sf"/>
</dbReference>
<dbReference type="PRINTS" id="PR00853">
    <property type="entry name" value="XPGRADSUPER"/>
</dbReference>
<feature type="region of interest" description="Disordered" evidence="2">
    <location>
        <begin position="330"/>
        <end position="362"/>
    </location>
</feature>
<comment type="caution">
    <text evidence="4">The sequence shown here is derived from an EMBL/GenBank/DDBJ whole genome shotgun (WGS) entry which is preliminary data.</text>
</comment>
<evidence type="ECO:0000313" key="5">
    <source>
        <dbReference type="Proteomes" id="UP001383192"/>
    </source>
</evidence>
<dbReference type="GO" id="GO:0003677">
    <property type="term" value="F:DNA binding"/>
    <property type="evidence" value="ECO:0007669"/>
    <property type="project" value="InterPro"/>
</dbReference>
<dbReference type="Gene3D" id="3.40.50.1010">
    <property type="entry name" value="5'-nuclease"/>
    <property type="match status" value="1"/>
</dbReference>
<dbReference type="GO" id="GO:0006310">
    <property type="term" value="P:DNA recombination"/>
    <property type="evidence" value="ECO:0007669"/>
    <property type="project" value="UniProtKB-KW"/>
</dbReference>
<dbReference type="SUPFAM" id="SSF88723">
    <property type="entry name" value="PIN domain-like"/>
    <property type="match status" value="1"/>
</dbReference>
<feature type="region of interest" description="Disordered" evidence="2">
    <location>
        <begin position="43"/>
        <end position="64"/>
    </location>
</feature>
<dbReference type="AlphaFoldDB" id="A0AAW0CWU7"/>
<dbReference type="EMBL" id="JAYKXP010000029">
    <property type="protein sequence ID" value="KAK7043085.1"/>
    <property type="molecule type" value="Genomic_DNA"/>
</dbReference>
<dbReference type="InterPro" id="IPR013762">
    <property type="entry name" value="Integrase-like_cat_sf"/>
</dbReference>
<dbReference type="SMART" id="SM00484">
    <property type="entry name" value="XPGI"/>
    <property type="match status" value="1"/>
</dbReference>
<feature type="compositionally biased region" description="Basic residues" evidence="2">
    <location>
        <begin position="43"/>
        <end position="56"/>
    </location>
</feature>
<dbReference type="GO" id="GO:0017108">
    <property type="term" value="F:5'-flap endonuclease activity"/>
    <property type="evidence" value="ECO:0007669"/>
    <property type="project" value="TreeGrafter"/>
</dbReference>
<accession>A0AAW0CWU7</accession>
<feature type="domain" description="XPG-I" evidence="3">
    <location>
        <begin position="650"/>
        <end position="724"/>
    </location>
</feature>
<name>A0AAW0CWU7_9AGAR</name>
<evidence type="ECO:0000256" key="1">
    <source>
        <dbReference type="ARBA" id="ARBA00023172"/>
    </source>
</evidence>
<dbReference type="GO" id="GO:0015074">
    <property type="term" value="P:DNA integration"/>
    <property type="evidence" value="ECO:0007669"/>
    <property type="project" value="InterPro"/>
</dbReference>
<organism evidence="4 5">
    <name type="scientific">Paramarasmius palmivorus</name>
    <dbReference type="NCBI Taxonomy" id="297713"/>
    <lineage>
        <taxon>Eukaryota</taxon>
        <taxon>Fungi</taxon>
        <taxon>Dikarya</taxon>
        <taxon>Basidiomycota</taxon>
        <taxon>Agaricomycotina</taxon>
        <taxon>Agaricomycetes</taxon>
        <taxon>Agaricomycetidae</taxon>
        <taxon>Agaricales</taxon>
        <taxon>Marasmiineae</taxon>
        <taxon>Marasmiaceae</taxon>
        <taxon>Paramarasmius</taxon>
    </lineage>
</organism>
<evidence type="ECO:0000256" key="2">
    <source>
        <dbReference type="SAM" id="MobiDB-lite"/>
    </source>
</evidence>
<dbReference type="Pfam" id="PF00867">
    <property type="entry name" value="XPG_I"/>
    <property type="match status" value="1"/>
</dbReference>
<feature type="compositionally biased region" description="Polar residues" evidence="2">
    <location>
        <begin position="340"/>
        <end position="351"/>
    </location>
</feature>
<evidence type="ECO:0000259" key="3">
    <source>
        <dbReference type="SMART" id="SM00484"/>
    </source>
</evidence>
<dbReference type="PANTHER" id="PTHR11081">
    <property type="entry name" value="FLAP ENDONUCLEASE FAMILY MEMBER"/>
    <property type="match status" value="1"/>
</dbReference>
<protein>
    <recommendedName>
        <fullName evidence="3">XPG-I domain-containing protein</fullName>
    </recommendedName>
</protein>
<dbReference type="SUPFAM" id="SSF56349">
    <property type="entry name" value="DNA breaking-rejoining enzymes"/>
    <property type="match status" value="1"/>
</dbReference>
<dbReference type="InterPro" id="IPR011010">
    <property type="entry name" value="DNA_brk_join_enz"/>
</dbReference>
<dbReference type="Proteomes" id="UP001383192">
    <property type="component" value="Unassembled WGS sequence"/>
</dbReference>
<dbReference type="PANTHER" id="PTHR11081:SF75">
    <property type="entry name" value="ENDONUCLEASE, PUTATIVE (AFU_ORTHOLOGUE AFUA_3G13260)-RELATED"/>
    <property type="match status" value="1"/>
</dbReference>
<reference evidence="4 5" key="1">
    <citation type="submission" date="2024-01" db="EMBL/GenBank/DDBJ databases">
        <title>A draft genome for a cacao thread blight-causing isolate of Paramarasmius palmivorus.</title>
        <authorList>
            <person name="Baruah I.K."/>
            <person name="Bukari Y."/>
            <person name="Amoako-Attah I."/>
            <person name="Meinhardt L.W."/>
            <person name="Bailey B.A."/>
            <person name="Cohen S.P."/>
        </authorList>
    </citation>
    <scope>NUCLEOTIDE SEQUENCE [LARGE SCALE GENOMIC DNA]</scope>
    <source>
        <strain evidence="4 5">GH-12</strain>
    </source>
</reference>
<keyword evidence="5" id="KW-1185">Reference proteome</keyword>
<feature type="compositionally biased region" description="Acidic residues" evidence="2">
    <location>
        <begin position="114"/>
        <end position="130"/>
    </location>
</feature>
<feature type="compositionally biased region" description="Basic and acidic residues" evidence="2">
    <location>
        <begin position="104"/>
        <end position="113"/>
    </location>
</feature>
<gene>
    <name evidence="4" type="ORF">VNI00_008439</name>
</gene>
<evidence type="ECO:0000313" key="4">
    <source>
        <dbReference type="EMBL" id="KAK7043085.1"/>
    </source>
</evidence>
<dbReference type="GO" id="GO:0006974">
    <property type="term" value="P:DNA damage response"/>
    <property type="evidence" value="ECO:0007669"/>
    <property type="project" value="UniProtKB-ARBA"/>
</dbReference>
<proteinExistence type="predicted"/>
<feature type="compositionally biased region" description="Basic residues" evidence="2">
    <location>
        <begin position="352"/>
        <end position="362"/>
    </location>
</feature>
<feature type="region of interest" description="Disordered" evidence="2">
    <location>
        <begin position="104"/>
        <end position="155"/>
    </location>
</feature>
<keyword evidence="1" id="KW-0233">DNA recombination</keyword>
<sequence>MSQNSVQPKRCEGVMTHSQIPWYCLVSGFDFYKGSNFMASLHKSKKYPGKGNRKARGATTAPPPTLNAVSTAFAGFHQVVVEYSQPGAKFDQTVQDDLDGEREALVEDQGRRDDEDDGNSEEEDQEDEGGDQASEGGAEPSAKASMRDGDGDTVMAEADGKLNLGIVKEFSKGVSDSTLTGYQSLMNQLEKWVHDHNLIPQDDKFFRPEPHEDTPDMISAWIMDACDTIKLDGTVRPKLEARKSWSHAQKMRASATFGFGRLHGLGTLTWHRSEVSGKMLGNPSVSHQVSQYMVSLHRRKVNAGEEATSARAITSSILCKMYNFNTHPDNWDPAPPKLAQPSSSSVNPNSRTRLKNTGKKKNHLGPRFRRLLHLAYTIAFACLLRVDEVLNITFEQIEVDEDVDGTSLLIITLSQRKTAQFGEILPFILRQLPEHQRHLCPVRAYAEWIDALNEEEGYVFRRMKGDRMGPADQAMTSQQFLEGLRHNLLDVGIDPAPYGTHSFRRGGCQWLSMDLRWPFTKICHWGGWSTELTHSTIIKYLVSWNDEPVCPRKDFFNFEKMSDIRCPMCGRSPLLSSYEANKIALSRKVLHAPVDLTLSQFLWFLLQLTRATVNCIFVFDGMHRPQMKRGTQVVSHQEPAPIDEVKSLILPAGFHYHTAPGEAEAELAELNKRGIIDMIISPDSDLFALGATCIAKVNSKESKELDELVVDVYDVCEINRVMGMNQERFLVYTLLAGNDLDDGIKGCGPLFSLGAAQSLSVPFLSQYQALSDEKRVRDLLEELKVDLIHIFKANPGTLPSKSPAISRTLQSSKFPLYAPLDAFARPLTSWSRNSPATMPDTTKWVPRIPDIRGLAERCHTVIKWHDELLLKKFLHKVYPGVILQMLCSKHVYYDYRDGTLLAARADTPEQRIAAKTMLLNPESILPSRILDPRRVNPQETVGAIFSILPFTSDVLLALGRTHTIQSSAIRLQIPTVLIFAATHPSRYGRLTDQPQVHNRQDLEILSISSSSSSDGRVRSLLAEEEVIDLTAASETSKDGDSVDPDIEFGEVTRAPNFIDLTTI</sequence>
<dbReference type="InterPro" id="IPR006084">
    <property type="entry name" value="XPG/Rad2"/>
</dbReference>